<keyword evidence="5 6" id="KW-0482">Metalloprotease</keyword>
<dbReference type="Pfam" id="PF01435">
    <property type="entry name" value="Peptidase_M48"/>
    <property type="match status" value="1"/>
</dbReference>
<dbReference type="GO" id="GO:0046872">
    <property type="term" value="F:metal ion binding"/>
    <property type="evidence" value="ECO:0007669"/>
    <property type="project" value="UniProtKB-KW"/>
</dbReference>
<dbReference type="PROSITE" id="PS51257">
    <property type="entry name" value="PROKAR_LIPOPROTEIN"/>
    <property type="match status" value="1"/>
</dbReference>
<dbReference type="PANTHER" id="PTHR22726">
    <property type="entry name" value="METALLOENDOPEPTIDASE OMA1"/>
    <property type="match status" value="1"/>
</dbReference>
<dbReference type="AlphaFoldDB" id="A0A532V1S6"/>
<evidence type="ECO:0000256" key="5">
    <source>
        <dbReference type="ARBA" id="ARBA00023049"/>
    </source>
</evidence>
<evidence type="ECO:0000313" key="9">
    <source>
        <dbReference type="Proteomes" id="UP000319619"/>
    </source>
</evidence>
<evidence type="ECO:0000256" key="1">
    <source>
        <dbReference type="ARBA" id="ARBA00022670"/>
    </source>
</evidence>
<dbReference type="GO" id="GO:0004222">
    <property type="term" value="F:metalloendopeptidase activity"/>
    <property type="evidence" value="ECO:0007669"/>
    <property type="project" value="InterPro"/>
</dbReference>
<sequence length="266" mass="29525">MKTVRIIPFLLIITFLIGCATVPLTGRQQLTIIPQYELLALSLDSYQQVMAESNLSQDREDVRMIRQVGRGIAQAAEDFLRENGLSSKIRNYQWEFNLIDNDTLVNAWCMPGGKVAFYSGILPVCQNSTGVAVVMGHEVAHALANHGGERMSQGLITQLGGVALDLALKEKSEETRMIALTAFCVGAQVGVLLPYSRLHESEADHIGLILMAKAGYDPREAVPFWERMNLEGGVRPPEFISTHPAPETRVEKLKEQMPEALQYYNP</sequence>
<dbReference type="EMBL" id="NJBN01000003">
    <property type="protein sequence ID" value="TKJ41082.1"/>
    <property type="molecule type" value="Genomic_DNA"/>
</dbReference>
<comment type="similarity">
    <text evidence="6">Belongs to the peptidase M48 family.</text>
</comment>
<organism evidence="8 9">
    <name type="scientific">candidate division LCP-89 bacterium B3_LCP</name>
    <dbReference type="NCBI Taxonomy" id="2012998"/>
    <lineage>
        <taxon>Bacteria</taxon>
        <taxon>Pseudomonadati</taxon>
        <taxon>Bacteria division LCP-89</taxon>
    </lineage>
</organism>
<proteinExistence type="inferred from homology"/>
<keyword evidence="4 6" id="KW-0862">Zinc</keyword>
<name>A0A532V1S6_UNCL8</name>
<evidence type="ECO:0000256" key="3">
    <source>
        <dbReference type="ARBA" id="ARBA00022801"/>
    </source>
</evidence>
<dbReference type="GO" id="GO:0051603">
    <property type="term" value="P:proteolysis involved in protein catabolic process"/>
    <property type="evidence" value="ECO:0007669"/>
    <property type="project" value="TreeGrafter"/>
</dbReference>
<evidence type="ECO:0000259" key="7">
    <source>
        <dbReference type="Pfam" id="PF01435"/>
    </source>
</evidence>
<dbReference type="Proteomes" id="UP000319619">
    <property type="component" value="Unassembled WGS sequence"/>
</dbReference>
<evidence type="ECO:0000256" key="6">
    <source>
        <dbReference type="RuleBase" id="RU003983"/>
    </source>
</evidence>
<gene>
    <name evidence="8" type="ORF">CEE37_05290</name>
</gene>
<evidence type="ECO:0000313" key="8">
    <source>
        <dbReference type="EMBL" id="TKJ41082.1"/>
    </source>
</evidence>
<reference evidence="8 9" key="1">
    <citation type="submission" date="2017-06" db="EMBL/GenBank/DDBJ databases">
        <title>Novel microbial phyla capable of carbon fixation and sulfur reduction in deep-sea sediments.</title>
        <authorList>
            <person name="Huang J."/>
            <person name="Baker B."/>
            <person name="Wang Y."/>
        </authorList>
    </citation>
    <scope>NUCLEOTIDE SEQUENCE [LARGE SCALE GENOMIC DNA]</scope>
    <source>
        <strain evidence="8">B3_LCP</strain>
    </source>
</reference>
<keyword evidence="2" id="KW-0479">Metal-binding</keyword>
<dbReference type="PANTHER" id="PTHR22726:SF1">
    <property type="entry name" value="METALLOENDOPEPTIDASE OMA1, MITOCHONDRIAL"/>
    <property type="match status" value="1"/>
</dbReference>
<keyword evidence="3 6" id="KW-0378">Hydrolase</keyword>
<evidence type="ECO:0000256" key="2">
    <source>
        <dbReference type="ARBA" id="ARBA00022723"/>
    </source>
</evidence>
<comment type="caution">
    <text evidence="8">The sequence shown here is derived from an EMBL/GenBank/DDBJ whole genome shotgun (WGS) entry which is preliminary data.</text>
</comment>
<feature type="domain" description="Peptidase M48" evidence="7">
    <location>
        <begin position="87"/>
        <end position="255"/>
    </location>
</feature>
<evidence type="ECO:0000256" key="4">
    <source>
        <dbReference type="ARBA" id="ARBA00022833"/>
    </source>
</evidence>
<dbReference type="CDD" id="cd07331">
    <property type="entry name" value="M48C_Oma1_like"/>
    <property type="match status" value="1"/>
</dbReference>
<dbReference type="InterPro" id="IPR001915">
    <property type="entry name" value="Peptidase_M48"/>
</dbReference>
<accession>A0A532V1S6</accession>
<dbReference type="InterPro" id="IPR051156">
    <property type="entry name" value="Mito/Outer_Membr_Metalloprot"/>
</dbReference>
<keyword evidence="1 6" id="KW-0645">Protease</keyword>
<comment type="cofactor">
    <cofactor evidence="6">
        <name>Zn(2+)</name>
        <dbReference type="ChEBI" id="CHEBI:29105"/>
    </cofactor>
    <text evidence="6">Binds 1 zinc ion per subunit.</text>
</comment>
<protein>
    <submittedName>
        <fullName evidence="8">Peptidase M48</fullName>
    </submittedName>
</protein>
<dbReference type="GO" id="GO:0016020">
    <property type="term" value="C:membrane"/>
    <property type="evidence" value="ECO:0007669"/>
    <property type="project" value="TreeGrafter"/>
</dbReference>